<evidence type="ECO:0000256" key="5">
    <source>
        <dbReference type="ARBA" id="ARBA00023242"/>
    </source>
</evidence>
<dbReference type="Pfam" id="PF08600">
    <property type="entry name" value="NuBaID_C"/>
    <property type="match status" value="1"/>
</dbReference>
<dbReference type="Proteomes" id="UP001642502">
    <property type="component" value="Unassembled WGS sequence"/>
</dbReference>
<dbReference type="PANTHER" id="PTHR15835">
    <property type="entry name" value="NUCLEAR-INTERACTING PARTNER OF ALK"/>
    <property type="match status" value="1"/>
</dbReference>
<dbReference type="InterPro" id="IPR012935">
    <property type="entry name" value="NuBaID_N"/>
</dbReference>
<reference evidence="9 10" key="1">
    <citation type="submission" date="2024-01" db="EMBL/GenBank/DDBJ databases">
        <authorList>
            <person name="Allen C."/>
            <person name="Tagirdzhanova G."/>
        </authorList>
    </citation>
    <scope>NUCLEOTIDE SEQUENCE [LARGE SCALE GENOMIC DNA]</scope>
    <source>
        <strain evidence="9 10">CBS 119000</strain>
    </source>
</reference>
<keyword evidence="10" id="KW-1185">Reference proteome</keyword>
<evidence type="ECO:0000256" key="3">
    <source>
        <dbReference type="ARBA" id="ARBA00022771"/>
    </source>
</evidence>
<comment type="caution">
    <text evidence="9">The sequence shown here is derived from an EMBL/GenBank/DDBJ whole genome shotgun (WGS) entry which is preliminary data.</text>
</comment>
<feature type="compositionally biased region" description="Polar residues" evidence="6">
    <location>
        <begin position="428"/>
        <end position="444"/>
    </location>
</feature>
<name>A0ABP0DPQ5_9PEZI</name>
<evidence type="ECO:0008006" key="11">
    <source>
        <dbReference type="Google" id="ProtNLM"/>
    </source>
</evidence>
<dbReference type="EMBL" id="CAWUON010000056">
    <property type="protein sequence ID" value="CAK7270255.1"/>
    <property type="molecule type" value="Genomic_DNA"/>
</dbReference>
<evidence type="ECO:0000256" key="4">
    <source>
        <dbReference type="ARBA" id="ARBA00022833"/>
    </source>
</evidence>
<feature type="domain" description="NuBaID C-terminal" evidence="8">
    <location>
        <begin position="347"/>
        <end position="462"/>
    </location>
</feature>
<evidence type="ECO:0000256" key="6">
    <source>
        <dbReference type="SAM" id="MobiDB-lite"/>
    </source>
</evidence>
<feature type="region of interest" description="Disordered" evidence="6">
    <location>
        <begin position="136"/>
        <end position="161"/>
    </location>
</feature>
<proteinExistence type="predicted"/>
<evidence type="ECO:0000259" key="8">
    <source>
        <dbReference type="Pfam" id="PF08600"/>
    </source>
</evidence>
<evidence type="ECO:0000259" key="7">
    <source>
        <dbReference type="Pfam" id="PF07967"/>
    </source>
</evidence>
<feature type="domain" description="C3HC-type" evidence="7">
    <location>
        <begin position="160"/>
        <end position="308"/>
    </location>
</feature>
<accession>A0ABP0DPQ5</accession>
<keyword evidence="5" id="KW-0539">Nucleus</keyword>
<feature type="region of interest" description="Disordered" evidence="6">
    <location>
        <begin position="424"/>
        <end position="446"/>
    </location>
</feature>
<keyword evidence="3" id="KW-0863">Zinc-finger</keyword>
<evidence type="ECO:0000256" key="1">
    <source>
        <dbReference type="ARBA" id="ARBA00004123"/>
    </source>
</evidence>
<organism evidence="9 10">
    <name type="scientific">Sporothrix epigloea</name>
    <dbReference type="NCBI Taxonomy" id="1892477"/>
    <lineage>
        <taxon>Eukaryota</taxon>
        <taxon>Fungi</taxon>
        <taxon>Dikarya</taxon>
        <taxon>Ascomycota</taxon>
        <taxon>Pezizomycotina</taxon>
        <taxon>Sordariomycetes</taxon>
        <taxon>Sordariomycetidae</taxon>
        <taxon>Ophiostomatales</taxon>
        <taxon>Ophiostomataceae</taxon>
        <taxon>Sporothrix</taxon>
    </lineage>
</organism>
<dbReference type="InterPro" id="IPR013909">
    <property type="entry name" value="NuBaID_C"/>
</dbReference>
<protein>
    <recommendedName>
        <fullName evidence="11">C3hc zinc finger protein</fullName>
    </recommendedName>
</protein>
<dbReference type="PANTHER" id="PTHR15835:SF6">
    <property type="entry name" value="ZINC FINGER C3HC-TYPE PROTEIN 1"/>
    <property type="match status" value="1"/>
</dbReference>
<feature type="region of interest" description="Disordered" evidence="6">
    <location>
        <begin position="468"/>
        <end position="536"/>
    </location>
</feature>
<feature type="compositionally biased region" description="Basic and acidic residues" evidence="6">
    <location>
        <begin position="520"/>
        <end position="536"/>
    </location>
</feature>
<keyword evidence="2" id="KW-0479">Metal-binding</keyword>
<evidence type="ECO:0000313" key="9">
    <source>
        <dbReference type="EMBL" id="CAK7270255.1"/>
    </source>
</evidence>
<keyword evidence="4" id="KW-0862">Zinc</keyword>
<comment type="subcellular location">
    <subcellularLocation>
        <location evidence="1">Nucleus</location>
    </subcellularLocation>
</comment>
<dbReference type="Pfam" id="PF07967">
    <property type="entry name" value="zf-C3HC"/>
    <property type="match status" value="1"/>
</dbReference>
<evidence type="ECO:0000256" key="2">
    <source>
        <dbReference type="ARBA" id="ARBA00022723"/>
    </source>
</evidence>
<evidence type="ECO:0000313" key="10">
    <source>
        <dbReference type="Proteomes" id="UP001642502"/>
    </source>
</evidence>
<sequence>MNATKRKFNALLQGIGTRPAGSNATVDNDKTARPVDVDRVAGGSSTYVGSASTSSAAARTGGGAAAAIRDSVPQAAAAATASTPTTSSAVARLEYLAKRRRIANESGATVRDTTGSAVAIESNGLLRRWGSLSQTRTQASAKAAEESRPAGLQPAPRYAPGDREQLLRRLATFQELTDWAPKPDRINEIEWAKRGWECLSKERLRCRLCSKELVVQLGRSRSDEASATRTADTLDVADADAAAAADAAVVDRYVDLITTGHDDDCLWRKKGCDDSLLRLPLASPHQALADLRQRYDELCSRKDFLPYEFNLRLPANFNIDAVLATLPPTFFDSETPVSTLAPPNRVALILAVLGWQGLSNSRIGAVPNSASCHACLRRLGLWMFKSKQVDPETSTVLEPAPMDYLDAVQEHRFFCPWKNGAVQRNPGARTSHSSATRQGKNASATEAPGWNVLVQMLKNDAYLRKRVAGSGDRQPLKAGTSSGNTSAAPGPTTPCRRPATAAGEEETALSGTPSGQGLFGDREAREEDDLARDAKDKERWARLRRVKSLFDAKGTMAKKLKRASVGVSGGRPGSAYSMYSAPRPESSG</sequence>
<gene>
    <name evidence="9" type="ORF">SEPCBS119000_003996</name>
</gene>
<feature type="region of interest" description="Disordered" evidence="6">
    <location>
        <begin position="563"/>
        <end position="588"/>
    </location>
</feature>